<dbReference type="PROSITE" id="PS50850">
    <property type="entry name" value="MFS"/>
    <property type="match status" value="1"/>
</dbReference>
<dbReference type="InterPro" id="IPR020846">
    <property type="entry name" value="MFS_dom"/>
</dbReference>
<evidence type="ECO:0000259" key="9">
    <source>
        <dbReference type="PROSITE" id="PS50850"/>
    </source>
</evidence>
<keyword evidence="11" id="KW-1185">Reference proteome</keyword>
<feature type="transmembrane region" description="Helical" evidence="8">
    <location>
        <begin position="315"/>
        <end position="340"/>
    </location>
</feature>
<dbReference type="SUPFAM" id="SSF103473">
    <property type="entry name" value="MFS general substrate transporter"/>
    <property type="match status" value="2"/>
</dbReference>
<feature type="transmembrane region" description="Helical" evidence="8">
    <location>
        <begin position="30"/>
        <end position="54"/>
    </location>
</feature>
<feature type="compositionally biased region" description="Low complexity" evidence="7">
    <location>
        <begin position="252"/>
        <end position="301"/>
    </location>
</feature>
<feature type="transmembrane region" description="Helical" evidence="8">
    <location>
        <begin position="346"/>
        <end position="367"/>
    </location>
</feature>
<evidence type="ECO:0000256" key="4">
    <source>
        <dbReference type="ARBA" id="ARBA00022692"/>
    </source>
</evidence>
<feature type="transmembrane region" description="Helical" evidence="8">
    <location>
        <begin position="182"/>
        <end position="203"/>
    </location>
</feature>
<dbReference type="Proteomes" id="UP000265419">
    <property type="component" value="Unassembled WGS sequence"/>
</dbReference>
<evidence type="ECO:0000256" key="5">
    <source>
        <dbReference type="ARBA" id="ARBA00022989"/>
    </source>
</evidence>
<feature type="transmembrane region" description="Helical" evidence="8">
    <location>
        <begin position="60"/>
        <end position="80"/>
    </location>
</feature>
<reference evidence="10 11" key="1">
    <citation type="submission" date="2018-07" db="EMBL/GenBank/DDBJ databases">
        <title>Arthrobacter sp. nov., isolated from raw cow's milk with high bacterial count.</title>
        <authorList>
            <person name="Hahne J."/>
            <person name="Isele D."/>
            <person name="Lipski A."/>
        </authorList>
    </citation>
    <scope>NUCLEOTIDE SEQUENCE [LARGE SCALE GENOMIC DNA]</scope>
    <source>
        <strain evidence="10 11">JZ R-35</strain>
    </source>
</reference>
<dbReference type="GO" id="GO:0005886">
    <property type="term" value="C:plasma membrane"/>
    <property type="evidence" value="ECO:0007669"/>
    <property type="project" value="UniProtKB-SubCell"/>
</dbReference>
<evidence type="ECO:0000313" key="11">
    <source>
        <dbReference type="Proteomes" id="UP000265419"/>
    </source>
</evidence>
<dbReference type="EMBL" id="QQXK01000014">
    <property type="protein sequence ID" value="RII42249.1"/>
    <property type="molecule type" value="Genomic_DNA"/>
</dbReference>
<dbReference type="GO" id="GO:0022857">
    <property type="term" value="F:transmembrane transporter activity"/>
    <property type="evidence" value="ECO:0007669"/>
    <property type="project" value="InterPro"/>
</dbReference>
<sequence length="502" mass="50562">MTSPAPTASDEATPAPLTQLWRTDITLRTLLIANALNTLGRGVFFTLTALYLTLILGFDALQVGLALTIAGGVGVVFSLLGGHLADRLSSRTMLIVSAAIQGLGLCAYTLISGYWMLLLIASITMAAQQFGSSVRSAAIGRAFTGDDRVRIRAGMYTVTNVGIGIGTAIAAIPLAIGTGGAYRLTMVLSGLLLVAGAFSLRGLEPERVDRRAAPEPVAAGEGGGVPDGAGSPSAGDVAVRAEDGSAGGEAGAPGADSASAAQTTSAAQAAQADPAALTAPAAPRPVPAAADPTAASSSAKAAARRPRSPYRDARYLLLTLLNGAFSIQFGLFGVAVPLWVVNHTEAPSAAVSVLLIINTAVVASLSVRLSRGAGDLPGAARAMARAGWLMAAACGLWAWGGFLPLWLALVVLVAAAIAHSLAEVLSSAAGWAMSYELAPPEQMGAYQGVFGTGFALSNMIAPVVVTVTAVNMGPLGWGILAVGFLACALGVVALVKAARRQG</sequence>
<dbReference type="Gene3D" id="1.20.1250.20">
    <property type="entry name" value="MFS general substrate transporter like domains"/>
    <property type="match status" value="1"/>
</dbReference>
<dbReference type="AlphaFoldDB" id="A0A399JDB6"/>
<feature type="transmembrane region" description="Helical" evidence="8">
    <location>
        <begin position="445"/>
        <end position="469"/>
    </location>
</feature>
<evidence type="ECO:0000313" key="10">
    <source>
        <dbReference type="EMBL" id="RII42249.1"/>
    </source>
</evidence>
<evidence type="ECO:0000256" key="7">
    <source>
        <dbReference type="SAM" id="MobiDB-lite"/>
    </source>
</evidence>
<dbReference type="RefSeq" id="WP_119424700.1">
    <property type="nucleotide sequence ID" value="NZ_QQXK01000014.1"/>
</dbReference>
<feature type="transmembrane region" description="Helical" evidence="8">
    <location>
        <begin position="155"/>
        <end position="176"/>
    </location>
</feature>
<protein>
    <submittedName>
        <fullName evidence="10">MFS transporter</fullName>
    </submittedName>
</protein>
<evidence type="ECO:0000256" key="2">
    <source>
        <dbReference type="ARBA" id="ARBA00022448"/>
    </source>
</evidence>
<evidence type="ECO:0000256" key="1">
    <source>
        <dbReference type="ARBA" id="ARBA00004651"/>
    </source>
</evidence>
<name>A0A399JDB6_9MICC</name>
<dbReference type="PANTHER" id="PTHR23517">
    <property type="entry name" value="RESISTANCE PROTEIN MDTM, PUTATIVE-RELATED-RELATED"/>
    <property type="match status" value="1"/>
</dbReference>
<feature type="transmembrane region" description="Helical" evidence="8">
    <location>
        <begin position="475"/>
        <end position="495"/>
    </location>
</feature>
<evidence type="ECO:0000256" key="3">
    <source>
        <dbReference type="ARBA" id="ARBA00022475"/>
    </source>
</evidence>
<keyword evidence="5 8" id="KW-1133">Transmembrane helix</keyword>
<gene>
    <name evidence="10" type="ORF">DWB68_08460</name>
</gene>
<feature type="domain" description="Major facilitator superfamily (MFS) profile" evidence="9">
    <location>
        <begin position="1"/>
        <end position="207"/>
    </location>
</feature>
<comment type="caution">
    <text evidence="10">The sequence shown here is derived from an EMBL/GenBank/DDBJ whole genome shotgun (WGS) entry which is preliminary data.</text>
</comment>
<feature type="transmembrane region" description="Helical" evidence="8">
    <location>
        <begin position="92"/>
        <end position="111"/>
    </location>
</feature>
<keyword evidence="3" id="KW-1003">Cell membrane</keyword>
<dbReference type="InterPro" id="IPR011701">
    <property type="entry name" value="MFS"/>
</dbReference>
<dbReference type="InterPro" id="IPR050171">
    <property type="entry name" value="MFS_Transporters"/>
</dbReference>
<feature type="transmembrane region" description="Helical" evidence="8">
    <location>
        <begin position="405"/>
        <end position="433"/>
    </location>
</feature>
<proteinExistence type="predicted"/>
<evidence type="ECO:0000256" key="6">
    <source>
        <dbReference type="ARBA" id="ARBA00023136"/>
    </source>
</evidence>
<keyword evidence="6 8" id="KW-0472">Membrane</keyword>
<organism evidence="10 11">
    <name type="scientific">Galactobacter valiniphilus</name>
    <dbReference type="NCBI Taxonomy" id="2676122"/>
    <lineage>
        <taxon>Bacteria</taxon>
        <taxon>Bacillati</taxon>
        <taxon>Actinomycetota</taxon>
        <taxon>Actinomycetes</taxon>
        <taxon>Micrococcales</taxon>
        <taxon>Micrococcaceae</taxon>
        <taxon>Galactobacter</taxon>
    </lineage>
</organism>
<keyword evidence="2" id="KW-0813">Transport</keyword>
<evidence type="ECO:0000256" key="8">
    <source>
        <dbReference type="SAM" id="Phobius"/>
    </source>
</evidence>
<feature type="region of interest" description="Disordered" evidence="7">
    <location>
        <begin position="216"/>
        <end position="305"/>
    </location>
</feature>
<dbReference type="InterPro" id="IPR036259">
    <property type="entry name" value="MFS_trans_sf"/>
</dbReference>
<keyword evidence="4 8" id="KW-0812">Transmembrane</keyword>
<dbReference type="PANTHER" id="PTHR23517:SF2">
    <property type="entry name" value="MULTIDRUG RESISTANCE PROTEIN MDTH"/>
    <property type="match status" value="1"/>
</dbReference>
<feature type="transmembrane region" description="Helical" evidence="8">
    <location>
        <begin position="379"/>
        <end position="399"/>
    </location>
</feature>
<comment type="subcellular location">
    <subcellularLocation>
        <location evidence="1">Cell membrane</location>
        <topology evidence="1">Multi-pass membrane protein</topology>
    </subcellularLocation>
</comment>
<dbReference type="Pfam" id="PF07690">
    <property type="entry name" value="MFS_1"/>
    <property type="match status" value="1"/>
</dbReference>
<accession>A0A399JDB6</accession>